<evidence type="ECO:0000256" key="3">
    <source>
        <dbReference type="ARBA" id="ARBA00013993"/>
    </source>
</evidence>
<protein>
    <recommendedName>
        <fullName evidence="3">Proton-activated chloride channel</fullName>
    </recommendedName>
    <alternativeName>
        <fullName evidence="14">Transmembrane protein 206</fullName>
    </alternativeName>
</protein>
<keyword evidence="9 15" id="KW-0472">Membrane</keyword>
<evidence type="ECO:0000256" key="7">
    <source>
        <dbReference type="ARBA" id="ARBA00022989"/>
    </source>
</evidence>
<keyword evidence="6 15" id="KW-0812">Transmembrane</keyword>
<dbReference type="PANTHER" id="PTHR16087:SF0">
    <property type="entry name" value="PROTON-ACTIVATED CHLORIDE CHANNEL"/>
    <property type="match status" value="1"/>
</dbReference>
<evidence type="ECO:0000313" key="16">
    <source>
        <dbReference type="Proteomes" id="UP000694865"/>
    </source>
</evidence>
<evidence type="ECO:0000256" key="5">
    <source>
        <dbReference type="ARBA" id="ARBA00022475"/>
    </source>
</evidence>
<evidence type="ECO:0000256" key="8">
    <source>
        <dbReference type="ARBA" id="ARBA00023065"/>
    </source>
</evidence>
<evidence type="ECO:0000256" key="2">
    <source>
        <dbReference type="ARBA" id="ARBA00009151"/>
    </source>
</evidence>
<evidence type="ECO:0000256" key="13">
    <source>
        <dbReference type="ARBA" id="ARBA00024167"/>
    </source>
</evidence>
<dbReference type="Pfam" id="PF15122">
    <property type="entry name" value="TMEM206"/>
    <property type="match status" value="2"/>
</dbReference>
<keyword evidence="16" id="KW-1185">Reference proteome</keyword>
<evidence type="ECO:0000256" key="9">
    <source>
        <dbReference type="ARBA" id="ARBA00023136"/>
    </source>
</evidence>
<evidence type="ECO:0000256" key="11">
    <source>
        <dbReference type="ARBA" id="ARBA00023214"/>
    </source>
</evidence>
<evidence type="ECO:0000256" key="1">
    <source>
        <dbReference type="ARBA" id="ARBA00004651"/>
    </source>
</evidence>
<dbReference type="Proteomes" id="UP000694865">
    <property type="component" value="Unplaced"/>
</dbReference>
<keyword evidence="10" id="KW-0869">Chloride channel</keyword>
<evidence type="ECO:0000256" key="10">
    <source>
        <dbReference type="ARBA" id="ARBA00023173"/>
    </source>
</evidence>
<sequence length="382" mass="44067">MDTTGKCWRCPCCINNGNSDEDNPVDYHGDTVNLIQASNESVTPQCKSGKSVLGDIMKAALTLFYVTLFSTAGIVAYQTISDLMESRKHPVASIQYNETDMYLPPGIVIYSTDVNAKFLSCGKYFYDLVDPPDINPNHKNCTNEEVVYPDPYFPERYRKAIVFKGPMNVHDKEILFINFSLNQTARNFSGIEYLLFQNWNTFSNRAELQHKTLQAAKTQTTVPFNSISSARAPVERRSKNRSNKEGFIRQVDIDNPTWTFSGGMLTWIRMSLMETYYLNGSFNSVFDVSESMVKYNDIRPEEERVNELFFVLYEWRDKYIQQNHIVNTMSVWNTVGVLCGVFLTLFKAGEFVTKAIQRMLKARRNKKLQEQQRNNSRRQMIT</sequence>
<comment type="similarity">
    <text evidence="2">Belongs to the proton-activated chloride channel family.</text>
</comment>
<keyword evidence="8" id="KW-0406">Ion transport</keyword>
<feature type="transmembrane region" description="Helical" evidence="15">
    <location>
        <begin position="59"/>
        <end position="80"/>
    </location>
</feature>
<reference evidence="17" key="1">
    <citation type="submission" date="2025-08" db="UniProtKB">
        <authorList>
            <consortium name="RefSeq"/>
        </authorList>
    </citation>
    <scope>IDENTIFICATION</scope>
    <source>
        <tissue evidence="17">Testes</tissue>
    </source>
</reference>
<accession>A0ABM0LU52</accession>
<name>A0ABM0LU52_SACKO</name>
<keyword evidence="12" id="KW-0407">Ion channel</keyword>
<comment type="catalytic activity">
    <reaction evidence="13">
        <text>chloride(in) = chloride(out)</text>
        <dbReference type="Rhea" id="RHEA:29823"/>
        <dbReference type="ChEBI" id="CHEBI:17996"/>
    </reaction>
</comment>
<evidence type="ECO:0000256" key="15">
    <source>
        <dbReference type="SAM" id="Phobius"/>
    </source>
</evidence>
<dbReference type="PANTHER" id="PTHR16087">
    <property type="entry name" value="TRANSMEMBRANE PROTEIN 206"/>
    <property type="match status" value="1"/>
</dbReference>
<evidence type="ECO:0000313" key="17">
    <source>
        <dbReference type="RefSeq" id="XP_006811293.1"/>
    </source>
</evidence>
<keyword evidence="4" id="KW-0813">Transport</keyword>
<proteinExistence type="inferred from homology"/>
<keyword evidence="11" id="KW-0868">Chloride</keyword>
<keyword evidence="5" id="KW-1003">Cell membrane</keyword>
<dbReference type="RefSeq" id="XP_006811293.1">
    <property type="nucleotide sequence ID" value="XM_006811230.1"/>
</dbReference>
<keyword evidence="7 15" id="KW-1133">Transmembrane helix</keyword>
<gene>
    <name evidence="17" type="primary">LOC102805590</name>
</gene>
<evidence type="ECO:0000256" key="4">
    <source>
        <dbReference type="ARBA" id="ARBA00022448"/>
    </source>
</evidence>
<evidence type="ECO:0000256" key="12">
    <source>
        <dbReference type="ARBA" id="ARBA00023303"/>
    </source>
</evidence>
<comment type="subcellular location">
    <subcellularLocation>
        <location evidence="1">Cell membrane</location>
        <topology evidence="1">Multi-pass membrane protein</topology>
    </subcellularLocation>
</comment>
<evidence type="ECO:0000256" key="14">
    <source>
        <dbReference type="ARBA" id="ARBA00032817"/>
    </source>
</evidence>
<organism evidence="16 17">
    <name type="scientific">Saccoglossus kowalevskii</name>
    <name type="common">Acorn worm</name>
    <dbReference type="NCBI Taxonomy" id="10224"/>
    <lineage>
        <taxon>Eukaryota</taxon>
        <taxon>Metazoa</taxon>
        <taxon>Hemichordata</taxon>
        <taxon>Enteropneusta</taxon>
        <taxon>Harrimaniidae</taxon>
        <taxon>Saccoglossus</taxon>
    </lineage>
</organism>
<dbReference type="GeneID" id="102805590"/>
<dbReference type="InterPro" id="IPR029366">
    <property type="entry name" value="TMEM206"/>
</dbReference>
<evidence type="ECO:0000256" key="6">
    <source>
        <dbReference type="ARBA" id="ARBA00022692"/>
    </source>
</evidence>